<evidence type="ECO:0000256" key="5">
    <source>
        <dbReference type="ARBA" id="ARBA00022989"/>
    </source>
</evidence>
<comment type="subcellular location">
    <subcellularLocation>
        <location evidence="1">Cell membrane</location>
        <topology evidence="1">Multi-pass membrane protein</topology>
    </subcellularLocation>
</comment>
<name>A0A1I1K6U0_9CLOT</name>
<feature type="transmembrane region" description="Helical" evidence="7">
    <location>
        <begin position="221"/>
        <end position="242"/>
    </location>
</feature>
<dbReference type="CDD" id="cd06261">
    <property type="entry name" value="TM_PBP2"/>
    <property type="match status" value="1"/>
</dbReference>
<dbReference type="RefSeq" id="WP_090089423.1">
    <property type="nucleotide sequence ID" value="NZ_FOMG01000005.1"/>
</dbReference>
<feature type="transmembrane region" description="Helical" evidence="7">
    <location>
        <begin position="99"/>
        <end position="117"/>
    </location>
</feature>
<keyword evidence="3" id="KW-1003">Cell membrane</keyword>
<evidence type="ECO:0000256" key="2">
    <source>
        <dbReference type="ARBA" id="ARBA00022448"/>
    </source>
</evidence>
<keyword evidence="2" id="KW-0813">Transport</keyword>
<dbReference type="Proteomes" id="UP000199263">
    <property type="component" value="Unassembled WGS sequence"/>
</dbReference>
<sequence length="256" mass="29496">MKGYTWKSRISILGSCLFFLTLWQVFSIIINNDIYLPRVEQVVNGTREIFSNKDFLKIVLSTFYRTSLCYTLAIILAMILGVLTFMYPFFRYLMIPINAFAKTIPTMVLVVLALVWFNKDKAPFVVGFAITLPILYEGIVSSLEGIDGKIIEMLNIYEVSLIDKIKNIYWPVMRFYFISIFVSTFSLAFKVVIAGEVHGQPKYGIGSAIQLEKVNFNTSGIFSWIVIIAIISLVFELINKFLKNSAYRWKNNEYRN</sequence>
<dbReference type="PANTHER" id="PTHR30151:SF0">
    <property type="entry name" value="ABC TRANSPORTER PERMEASE PROTEIN MJ0413-RELATED"/>
    <property type="match status" value="1"/>
</dbReference>
<feature type="transmembrane region" description="Helical" evidence="7">
    <location>
        <begin position="175"/>
        <end position="193"/>
    </location>
</feature>
<keyword evidence="4 7" id="KW-0812">Transmembrane</keyword>
<feature type="transmembrane region" description="Helical" evidence="7">
    <location>
        <begin position="63"/>
        <end position="87"/>
    </location>
</feature>
<organism evidence="9 10">
    <name type="scientific">Clostridium uliginosum</name>
    <dbReference type="NCBI Taxonomy" id="119641"/>
    <lineage>
        <taxon>Bacteria</taxon>
        <taxon>Bacillati</taxon>
        <taxon>Bacillota</taxon>
        <taxon>Clostridia</taxon>
        <taxon>Eubacteriales</taxon>
        <taxon>Clostridiaceae</taxon>
        <taxon>Clostridium</taxon>
    </lineage>
</organism>
<dbReference type="InterPro" id="IPR035906">
    <property type="entry name" value="MetI-like_sf"/>
</dbReference>
<evidence type="ECO:0000259" key="8">
    <source>
        <dbReference type="PROSITE" id="PS50928"/>
    </source>
</evidence>
<dbReference type="InterPro" id="IPR000515">
    <property type="entry name" value="MetI-like"/>
</dbReference>
<keyword evidence="10" id="KW-1185">Reference proteome</keyword>
<feature type="domain" description="ABC transmembrane type-1" evidence="8">
    <location>
        <begin position="59"/>
        <end position="239"/>
    </location>
</feature>
<proteinExistence type="predicted"/>
<evidence type="ECO:0000256" key="4">
    <source>
        <dbReference type="ARBA" id="ARBA00022692"/>
    </source>
</evidence>
<dbReference type="PANTHER" id="PTHR30151">
    <property type="entry name" value="ALKANE SULFONATE ABC TRANSPORTER-RELATED, MEMBRANE SUBUNIT"/>
    <property type="match status" value="1"/>
</dbReference>
<dbReference type="GO" id="GO:0055085">
    <property type="term" value="P:transmembrane transport"/>
    <property type="evidence" value="ECO:0007669"/>
    <property type="project" value="InterPro"/>
</dbReference>
<evidence type="ECO:0000256" key="3">
    <source>
        <dbReference type="ARBA" id="ARBA00022475"/>
    </source>
</evidence>
<evidence type="ECO:0000313" key="10">
    <source>
        <dbReference type="Proteomes" id="UP000199263"/>
    </source>
</evidence>
<reference evidence="9 10" key="1">
    <citation type="submission" date="2016-10" db="EMBL/GenBank/DDBJ databases">
        <authorList>
            <person name="de Groot N.N."/>
        </authorList>
    </citation>
    <scope>NUCLEOTIDE SEQUENCE [LARGE SCALE GENOMIC DNA]</scope>
    <source>
        <strain evidence="9 10">DSM 12992</strain>
    </source>
</reference>
<keyword evidence="5 7" id="KW-1133">Transmembrane helix</keyword>
<evidence type="ECO:0000313" key="9">
    <source>
        <dbReference type="EMBL" id="SFC56231.1"/>
    </source>
</evidence>
<dbReference type="Gene3D" id="1.10.3720.10">
    <property type="entry name" value="MetI-like"/>
    <property type="match status" value="1"/>
</dbReference>
<keyword evidence="6 7" id="KW-0472">Membrane</keyword>
<dbReference type="PROSITE" id="PS50928">
    <property type="entry name" value="ABC_TM1"/>
    <property type="match status" value="1"/>
</dbReference>
<dbReference type="EMBL" id="FOMG01000005">
    <property type="protein sequence ID" value="SFC56231.1"/>
    <property type="molecule type" value="Genomic_DNA"/>
</dbReference>
<protein>
    <submittedName>
        <fullName evidence="9">NitT/TauT family transport system permease protein</fullName>
    </submittedName>
</protein>
<dbReference type="STRING" id="119641.SAMN05421842_10581"/>
<evidence type="ECO:0000256" key="1">
    <source>
        <dbReference type="ARBA" id="ARBA00004651"/>
    </source>
</evidence>
<evidence type="ECO:0000256" key="6">
    <source>
        <dbReference type="ARBA" id="ARBA00023136"/>
    </source>
</evidence>
<accession>A0A1I1K6U0</accession>
<gene>
    <name evidence="9" type="ORF">SAMN05421842_10581</name>
</gene>
<evidence type="ECO:0000256" key="7">
    <source>
        <dbReference type="SAM" id="Phobius"/>
    </source>
</evidence>
<dbReference type="AlphaFoldDB" id="A0A1I1K6U0"/>
<dbReference type="OrthoDB" id="308958at2"/>
<dbReference type="SUPFAM" id="SSF161098">
    <property type="entry name" value="MetI-like"/>
    <property type="match status" value="1"/>
</dbReference>
<dbReference type="GO" id="GO:0005886">
    <property type="term" value="C:plasma membrane"/>
    <property type="evidence" value="ECO:0007669"/>
    <property type="project" value="UniProtKB-SubCell"/>
</dbReference>